<dbReference type="Proteomes" id="UP001079657">
    <property type="component" value="Unassembled WGS sequence"/>
</dbReference>
<sequence>MDWSVKVQKIIDKDKWTKNSITMSRVQCGKLVEENDKLMLFIVSDILDKPFYTRVERVLVADNQIIAFYDGEYGSLLEENEYNKFSAFFKKEEWDILFGGNTIDRLDKMNMISEEEGFYIEAHETMESFLGRYDKNATEQICTHYKL</sequence>
<reference evidence="1" key="1">
    <citation type="submission" date="2022-12" db="EMBL/GenBank/DDBJ databases">
        <authorList>
            <person name="Wang J."/>
        </authorList>
    </citation>
    <scope>NUCLEOTIDE SEQUENCE</scope>
    <source>
        <strain evidence="1">HY-42-06</strain>
    </source>
</reference>
<keyword evidence="2" id="KW-1185">Reference proteome</keyword>
<gene>
    <name evidence="1" type="ORF">OXH55_00010</name>
</gene>
<organism evidence="1 2">
    <name type="scientific">Clostridium ganghwense</name>
    <dbReference type="NCBI Taxonomy" id="312089"/>
    <lineage>
        <taxon>Bacteria</taxon>
        <taxon>Bacillati</taxon>
        <taxon>Bacillota</taxon>
        <taxon>Clostridia</taxon>
        <taxon>Eubacteriales</taxon>
        <taxon>Clostridiaceae</taxon>
        <taxon>Clostridium</taxon>
    </lineage>
</organism>
<protein>
    <submittedName>
        <fullName evidence="1">Uncharacterized protein</fullName>
    </submittedName>
</protein>
<dbReference type="RefSeq" id="WP_268047354.1">
    <property type="nucleotide sequence ID" value="NZ_JAPQES010000001.1"/>
</dbReference>
<dbReference type="EMBL" id="JAPQES010000001">
    <property type="protein sequence ID" value="MCY6369026.1"/>
    <property type="molecule type" value="Genomic_DNA"/>
</dbReference>
<evidence type="ECO:0000313" key="1">
    <source>
        <dbReference type="EMBL" id="MCY6369026.1"/>
    </source>
</evidence>
<evidence type="ECO:0000313" key="2">
    <source>
        <dbReference type="Proteomes" id="UP001079657"/>
    </source>
</evidence>
<proteinExistence type="predicted"/>
<comment type="caution">
    <text evidence="1">The sequence shown here is derived from an EMBL/GenBank/DDBJ whole genome shotgun (WGS) entry which is preliminary data.</text>
</comment>
<name>A0ABT4CLA0_9CLOT</name>
<accession>A0ABT4CLA0</accession>